<dbReference type="PANTHER" id="PTHR43394">
    <property type="entry name" value="ATP-DEPENDENT PERMEASE MDL1, MITOCHONDRIAL"/>
    <property type="match status" value="1"/>
</dbReference>
<evidence type="ECO:0000313" key="10">
    <source>
        <dbReference type="EMBL" id="PDH34258.1"/>
    </source>
</evidence>
<dbReference type="GO" id="GO:0005524">
    <property type="term" value="F:ATP binding"/>
    <property type="evidence" value="ECO:0007669"/>
    <property type="project" value="UniProtKB-KW"/>
</dbReference>
<feature type="domain" description="ABC transporter" evidence="8">
    <location>
        <begin position="342"/>
        <end position="578"/>
    </location>
</feature>
<comment type="subcellular location">
    <subcellularLocation>
        <location evidence="1">Cell membrane</location>
        <topology evidence="1">Multi-pass membrane protein</topology>
    </subcellularLocation>
</comment>
<keyword evidence="6 7" id="KW-0472">Membrane</keyword>
<protein>
    <submittedName>
        <fullName evidence="10">ABC transporter ATP-binding protein</fullName>
    </submittedName>
</protein>
<keyword evidence="5 7" id="KW-1133">Transmembrane helix</keyword>
<feature type="domain" description="ABC transmembrane type-1" evidence="9">
    <location>
        <begin position="25"/>
        <end position="307"/>
    </location>
</feature>
<comment type="caution">
    <text evidence="10">The sequence shown here is derived from an EMBL/GenBank/DDBJ whole genome shotgun (WGS) entry which is preliminary data.</text>
</comment>
<evidence type="ECO:0000256" key="1">
    <source>
        <dbReference type="ARBA" id="ARBA00004651"/>
    </source>
</evidence>
<dbReference type="Pfam" id="PF00005">
    <property type="entry name" value="ABC_tran"/>
    <property type="match status" value="1"/>
</dbReference>
<dbReference type="InterPro" id="IPR003439">
    <property type="entry name" value="ABC_transporter-like_ATP-bd"/>
</dbReference>
<dbReference type="NCBIfam" id="TIGR02204">
    <property type="entry name" value="MsbA_rel"/>
    <property type="match status" value="1"/>
</dbReference>
<sequence length="600" mass="65244">MESQSSSKLLIRAFKFLKPYKKQIVWASIALVFTAGLNLALVQYVRIIVDQGFVASSLASLGRAITGFLIIAILQAIGTFTRFYWVSWLGERVTADLRQSVYSHIITLHPGYFEANLSGEIQSRITTDTTLIQSVIGSSASIALRNFLLLFGGTIALFITNPRLTSVVLICIPLVVGPIMFFGRKVRRLSRSSQDEIANVGAYVGESVQQIKTVQAYNHQEFDRKEFSLNVEKAFDVALKRIKTNSVLITTVMTLVFAAIAVLIWIGGRDVINGTMTAGELTAFIMYAVIVATSVAAVSGVIAELQRAAGALERLMDLLHVESEIKAPENPKEFTLKPKGALTIKDLSFAYPTRSEINALQDISLTIAPGENVALVGPSGAGKSTLFDLLLRFYDPSAGSISLEGIDIRELDPGELRSHIAIVSQQPAMFTGNVSDNISYGDPSASEASIKEAAVAAYAESFIEELPEKYESFLGEAGIRLSGGQKQRIAIARAILKDPEILLLDEATSALDAESERQVQMALEKLMLNRTSLIIAHRLATVKNVDRIIVMDAGRLIAQGTHHELMQSCGLYANLAELQFSESGVAPNPGQQKLDLAINH</sequence>
<dbReference type="EMBL" id="NTJZ01000004">
    <property type="protein sequence ID" value="PDH34258.1"/>
    <property type="molecule type" value="Genomic_DNA"/>
</dbReference>
<dbReference type="GO" id="GO:0016887">
    <property type="term" value="F:ATP hydrolysis activity"/>
    <property type="evidence" value="ECO:0007669"/>
    <property type="project" value="InterPro"/>
</dbReference>
<evidence type="ECO:0000256" key="7">
    <source>
        <dbReference type="SAM" id="Phobius"/>
    </source>
</evidence>
<dbReference type="Gene3D" id="3.40.50.300">
    <property type="entry name" value="P-loop containing nucleotide triphosphate hydrolases"/>
    <property type="match status" value="1"/>
</dbReference>
<dbReference type="GO" id="GO:0005886">
    <property type="term" value="C:plasma membrane"/>
    <property type="evidence" value="ECO:0007669"/>
    <property type="project" value="UniProtKB-SubCell"/>
</dbReference>
<dbReference type="SUPFAM" id="SSF52540">
    <property type="entry name" value="P-loop containing nucleoside triphosphate hydrolases"/>
    <property type="match status" value="1"/>
</dbReference>
<accession>A0A2A5WD94</accession>
<dbReference type="Pfam" id="PF00664">
    <property type="entry name" value="ABC_membrane"/>
    <property type="match status" value="1"/>
</dbReference>
<keyword evidence="3" id="KW-0547">Nucleotide-binding</keyword>
<dbReference type="FunFam" id="3.40.50.300:FF:000218">
    <property type="entry name" value="Multidrug ABC transporter ATP-binding protein"/>
    <property type="match status" value="1"/>
</dbReference>
<reference evidence="10 11" key="1">
    <citation type="submission" date="2017-08" db="EMBL/GenBank/DDBJ databases">
        <title>Fine stratification of microbial communities through a metagenomic profile of the photic zone.</title>
        <authorList>
            <person name="Haro-Moreno J.M."/>
            <person name="Lopez-Perez M."/>
            <person name="De La Torre J."/>
            <person name="Picazo A."/>
            <person name="Camacho A."/>
            <person name="Rodriguez-Valera F."/>
        </authorList>
    </citation>
    <scope>NUCLEOTIDE SEQUENCE [LARGE SCALE GENOMIC DNA]</scope>
    <source>
        <strain evidence="10">MED-G28</strain>
    </source>
</reference>
<dbReference type="GO" id="GO:0090374">
    <property type="term" value="P:oligopeptide export from mitochondrion"/>
    <property type="evidence" value="ECO:0007669"/>
    <property type="project" value="TreeGrafter"/>
</dbReference>
<dbReference type="InterPro" id="IPR039421">
    <property type="entry name" value="Type_1_exporter"/>
</dbReference>
<dbReference type="Gene3D" id="1.20.1560.10">
    <property type="entry name" value="ABC transporter type 1, transmembrane domain"/>
    <property type="match status" value="1"/>
</dbReference>
<dbReference type="InterPro" id="IPR017871">
    <property type="entry name" value="ABC_transporter-like_CS"/>
</dbReference>
<evidence type="ECO:0000259" key="8">
    <source>
        <dbReference type="PROSITE" id="PS50893"/>
    </source>
</evidence>
<feature type="transmembrane region" description="Helical" evidence="7">
    <location>
        <begin position="284"/>
        <end position="305"/>
    </location>
</feature>
<dbReference type="SUPFAM" id="SSF90123">
    <property type="entry name" value="ABC transporter transmembrane region"/>
    <property type="match status" value="1"/>
</dbReference>
<proteinExistence type="predicted"/>
<dbReference type="InterPro" id="IPR011918">
    <property type="entry name" value="ABC_MsbA_ATP-bd"/>
</dbReference>
<evidence type="ECO:0000259" key="9">
    <source>
        <dbReference type="PROSITE" id="PS50929"/>
    </source>
</evidence>
<dbReference type="InterPro" id="IPR027417">
    <property type="entry name" value="P-loop_NTPase"/>
</dbReference>
<gene>
    <name evidence="10" type="ORF">CNF02_05535</name>
</gene>
<dbReference type="Proteomes" id="UP000219329">
    <property type="component" value="Unassembled WGS sequence"/>
</dbReference>
<evidence type="ECO:0000256" key="5">
    <source>
        <dbReference type="ARBA" id="ARBA00022989"/>
    </source>
</evidence>
<dbReference type="PROSITE" id="PS50893">
    <property type="entry name" value="ABC_TRANSPORTER_2"/>
    <property type="match status" value="1"/>
</dbReference>
<keyword evidence="2 7" id="KW-0812">Transmembrane</keyword>
<dbReference type="InterPro" id="IPR003593">
    <property type="entry name" value="AAA+_ATPase"/>
</dbReference>
<feature type="transmembrane region" description="Helical" evidence="7">
    <location>
        <begin position="65"/>
        <end position="85"/>
    </location>
</feature>
<feature type="transmembrane region" description="Helical" evidence="7">
    <location>
        <begin position="24"/>
        <end position="45"/>
    </location>
</feature>
<feature type="transmembrane region" description="Helical" evidence="7">
    <location>
        <begin position="166"/>
        <end position="183"/>
    </location>
</feature>
<dbReference type="CDD" id="cd18575">
    <property type="entry name" value="ABC_6TM_bac_exporter_ABCB8_10_like"/>
    <property type="match status" value="1"/>
</dbReference>
<evidence type="ECO:0000256" key="6">
    <source>
        <dbReference type="ARBA" id="ARBA00023136"/>
    </source>
</evidence>
<dbReference type="PANTHER" id="PTHR43394:SF1">
    <property type="entry name" value="ATP-BINDING CASSETTE SUB-FAMILY B MEMBER 10, MITOCHONDRIAL"/>
    <property type="match status" value="1"/>
</dbReference>
<evidence type="ECO:0000256" key="3">
    <source>
        <dbReference type="ARBA" id="ARBA00022741"/>
    </source>
</evidence>
<dbReference type="SMART" id="SM00382">
    <property type="entry name" value="AAA"/>
    <property type="match status" value="1"/>
</dbReference>
<dbReference type="PROSITE" id="PS50929">
    <property type="entry name" value="ABC_TM1F"/>
    <property type="match status" value="1"/>
</dbReference>
<feature type="transmembrane region" description="Helical" evidence="7">
    <location>
        <begin position="142"/>
        <end position="160"/>
    </location>
</feature>
<evidence type="ECO:0000256" key="2">
    <source>
        <dbReference type="ARBA" id="ARBA00022692"/>
    </source>
</evidence>
<keyword evidence="4 10" id="KW-0067">ATP-binding</keyword>
<dbReference type="AlphaFoldDB" id="A0A2A5WD94"/>
<feature type="transmembrane region" description="Helical" evidence="7">
    <location>
        <begin position="247"/>
        <end position="268"/>
    </location>
</feature>
<evidence type="ECO:0000256" key="4">
    <source>
        <dbReference type="ARBA" id="ARBA00022840"/>
    </source>
</evidence>
<dbReference type="InterPro" id="IPR036640">
    <property type="entry name" value="ABC1_TM_sf"/>
</dbReference>
<organism evidence="10 11">
    <name type="scientific">OM182 bacterium MED-G28</name>
    <dbReference type="NCBI Taxonomy" id="1986256"/>
    <lineage>
        <taxon>Bacteria</taxon>
        <taxon>Pseudomonadati</taxon>
        <taxon>Pseudomonadota</taxon>
        <taxon>Gammaproteobacteria</taxon>
        <taxon>OMG group</taxon>
        <taxon>OM182 clade</taxon>
    </lineage>
</organism>
<name>A0A2A5WD94_9GAMM</name>
<dbReference type="InterPro" id="IPR011527">
    <property type="entry name" value="ABC1_TM_dom"/>
</dbReference>
<dbReference type="GO" id="GO:0015421">
    <property type="term" value="F:ABC-type oligopeptide transporter activity"/>
    <property type="evidence" value="ECO:0007669"/>
    <property type="project" value="TreeGrafter"/>
</dbReference>
<evidence type="ECO:0000313" key="11">
    <source>
        <dbReference type="Proteomes" id="UP000219329"/>
    </source>
</evidence>
<dbReference type="PROSITE" id="PS00211">
    <property type="entry name" value="ABC_TRANSPORTER_1"/>
    <property type="match status" value="1"/>
</dbReference>